<protein>
    <recommendedName>
        <fullName evidence="9">DNA 3'-5' helicase</fullName>
        <ecNumber evidence="9">5.6.2.4</ecNumber>
    </recommendedName>
</protein>
<dbReference type="SUPFAM" id="SSF52540">
    <property type="entry name" value="P-loop containing nucleoside triphosphate hydrolases"/>
    <property type="match status" value="1"/>
</dbReference>
<dbReference type="GO" id="GO:0003677">
    <property type="term" value="F:DNA binding"/>
    <property type="evidence" value="ECO:0007669"/>
    <property type="project" value="UniProtKB-KW"/>
</dbReference>
<dbReference type="InterPro" id="IPR013986">
    <property type="entry name" value="DExx_box_DNA_helicase_dom_sf"/>
</dbReference>
<dbReference type="PROSITE" id="PS51198">
    <property type="entry name" value="UVRD_HELICASE_ATP_BIND"/>
    <property type="match status" value="1"/>
</dbReference>
<dbReference type="PANTHER" id="PTHR11070">
    <property type="entry name" value="UVRD / RECB / PCRA DNA HELICASE FAMILY MEMBER"/>
    <property type="match status" value="1"/>
</dbReference>
<dbReference type="InterPro" id="IPR027417">
    <property type="entry name" value="P-loop_NTPase"/>
</dbReference>
<evidence type="ECO:0000256" key="2">
    <source>
        <dbReference type="ARBA" id="ARBA00022741"/>
    </source>
</evidence>
<dbReference type="PROSITE" id="PS51217">
    <property type="entry name" value="UVRD_HELICASE_CTER"/>
    <property type="match status" value="1"/>
</dbReference>
<accession>A0A2K8P669</accession>
<keyword evidence="7" id="KW-0413">Isomerase</keyword>
<dbReference type="GO" id="GO:0016887">
    <property type="term" value="F:ATP hydrolysis activity"/>
    <property type="evidence" value="ECO:0007669"/>
    <property type="project" value="RHEA"/>
</dbReference>
<dbReference type="EC" id="5.6.2.4" evidence="9"/>
<proteinExistence type="inferred from homology"/>
<dbReference type="InterPro" id="IPR000212">
    <property type="entry name" value="DNA_helicase_UvrD/REP"/>
</dbReference>
<reference evidence="14 15" key="1">
    <citation type="submission" date="2017-11" db="EMBL/GenBank/DDBJ databases">
        <title>Genome sequence of Mesoplasma coleopterae BARC 779 (ATCC 49583).</title>
        <authorList>
            <person name="Lo W.-S."/>
            <person name="Kuo C.-H."/>
        </authorList>
    </citation>
    <scope>NUCLEOTIDE SEQUENCE [LARGE SCALE GENOMIC DNA]</scope>
    <source>
        <strain evidence="14 15">BARC 779</strain>
    </source>
</reference>
<dbReference type="RefSeq" id="WP_100671345.1">
    <property type="nucleotide sequence ID" value="NZ_CP022511.1"/>
</dbReference>
<dbReference type="Gene3D" id="1.10.486.10">
    <property type="entry name" value="PCRA, domain 4"/>
    <property type="match status" value="1"/>
</dbReference>
<evidence type="ECO:0000256" key="3">
    <source>
        <dbReference type="ARBA" id="ARBA00022801"/>
    </source>
</evidence>
<evidence type="ECO:0000256" key="11">
    <source>
        <dbReference type="PROSITE-ProRule" id="PRU00560"/>
    </source>
</evidence>
<dbReference type="InterPro" id="IPR014017">
    <property type="entry name" value="DNA_helicase_UvrD-like_C"/>
</dbReference>
<dbReference type="CDD" id="cd18807">
    <property type="entry name" value="SF1_C_UvrD"/>
    <property type="match status" value="1"/>
</dbReference>
<evidence type="ECO:0000256" key="9">
    <source>
        <dbReference type="ARBA" id="ARBA00034808"/>
    </source>
</evidence>
<dbReference type="InterPro" id="IPR014016">
    <property type="entry name" value="UvrD-like_ATP-bd"/>
</dbReference>
<dbReference type="Gene3D" id="1.10.10.160">
    <property type="match status" value="1"/>
</dbReference>
<name>A0A2K8P669_9MOLU</name>
<gene>
    <name evidence="14" type="primary">pcrA</name>
    <name evidence="14" type="ORF">MCOLE_v1c05940</name>
</gene>
<evidence type="ECO:0000256" key="1">
    <source>
        <dbReference type="ARBA" id="ARBA00009922"/>
    </source>
</evidence>
<evidence type="ECO:0000313" key="15">
    <source>
        <dbReference type="Proteomes" id="UP000232221"/>
    </source>
</evidence>
<comment type="similarity">
    <text evidence="1">Belongs to the helicase family. UvrD subfamily.</text>
</comment>
<sequence>MNNLLVQLNEQQLAAVTITDKPLRIVAGAGSGKTKVITTKIAYLIDKLKMPPYKILAVTFTNKAAREMRDRVAKIIPDLTSNPHISTFHAWCSRVLREDFELIGLNKNFLIIDQGDQIAIIRSLINEHFSHLTELKKYTEKKIIYRIGNWKNDLISPIEAMEECYSGLERAIATLYQKYEDYLKTINSIDFNDLQVLVFKLFNEYPEALEKWRNRYDYVMVDEFQDTNDLQFDLIKFLTRDKNNLTVVGDPDQTIYSWRGAKVDIILNFTKAFSNGVSITLNQNYRSTQKILDLANDFINNNKNREAKDIFTNNASGDLPIVKECETRNDEARYVTLKIKELISEGYEYKDIFVLYRLNAWSQEFEKEFQNNKIPFQLIGGIRFKDRKVIKEANAFLRTLATQDEQAVERVLKSIPKVGDVTIKKLKEKANDMNVSLYDLIVNEDELHINQVSKHLTTIRNVLSKSVNVYKESKNIRITLQYMLVESGYMQKLIDTEKKEDISYIESLYDQLENFDKSYQPADFEENSIEKIVSYLQEEALLNSDADDIEAQKVTLLTVHAAKGLENKVVFVVGLNQDVFPGRLSANSAKEIEEERRTLYVAITRAEEKVFITYIKGEFSFISQSELAPSKFIKEFDQDLYHFEGKYQKSSNPFANISHLGKTNSSLQNKANIGYEKNDIIEHMIFGDGVIVEINGQTMKVAFSSSYGIMPISVNDSTISKKN</sequence>
<keyword evidence="6" id="KW-0238">DNA-binding</keyword>
<evidence type="ECO:0000256" key="4">
    <source>
        <dbReference type="ARBA" id="ARBA00022806"/>
    </source>
</evidence>
<feature type="binding site" evidence="11">
    <location>
        <begin position="27"/>
        <end position="34"/>
    </location>
    <ligand>
        <name>ATP</name>
        <dbReference type="ChEBI" id="CHEBI:30616"/>
    </ligand>
</feature>
<organism evidence="14 15">
    <name type="scientific">Mesoplasma coleopterae</name>
    <dbReference type="NCBI Taxonomy" id="324078"/>
    <lineage>
        <taxon>Bacteria</taxon>
        <taxon>Bacillati</taxon>
        <taxon>Mycoplasmatota</taxon>
        <taxon>Mollicutes</taxon>
        <taxon>Entomoplasmatales</taxon>
        <taxon>Entomoplasmataceae</taxon>
        <taxon>Mesoplasma</taxon>
    </lineage>
</organism>
<dbReference type="CDD" id="cd17932">
    <property type="entry name" value="DEXQc_UvrD"/>
    <property type="match status" value="1"/>
</dbReference>
<evidence type="ECO:0000313" key="14">
    <source>
        <dbReference type="EMBL" id="ATZ21105.1"/>
    </source>
</evidence>
<dbReference type="Pfam" id="PF13361">
    <property type="entry name" value="UvrD_C"/>
    <property type="match status" value="1"/>
</dbReference>
<dbReference type="GO" id="GO:0033202">
    <property type="term" value="C:DNA helicase complex"/>
    <property type="evidence" value="ECO:0007669"/>
    <property type="project" value="TreeGrafter"/>
</dbReference>
<dbReference type="OrthoDB" id="9810135at2"/>
<dbReference type="GO" id="GO:0043138">
    <property type="term" value="F:3'-5' DNA helicase activity"/>
    <property type="evidence" value="ECO:0007669"/>
    <property type="project" value="UniProtKB-EC"/>
</dbReference>
<evidence type="ECO:0000259" key="12">
    <source>
        <dbReference type="PROSITE" id="PS51198"/>
    </source>
</evidence>
<dbReference type="Pfam" id="PF00580">
    <property type="entry name" value="UvrD-helicase"/>
    <property type="match status" value="1"/>
</dbReference>
<comment type="catalytic activity">
    <reaction evidence="8">
        <text>Couples ATP hydrolysis with the unwinding of duplex DNA by translocating in the 3'-5' direction.</text>
        <dbReference type="EC" id="5.6.2.4"/>
    </reaction>
</comment>
<dbReference type="GO" id="GO:0000725">
    <property type="term" value="P:recombinational repair"/>
    <property type="evidence" value="ECO:0007669"/>
    <property type="project" value="TreeGrafter"/>
</dbReference>
<dbReference type="GO" id="GO:0005829">
    <property type="term" value="C:cytosol"/>
    <property type="evidence" value="ECO:0007669"/>
    <property type="project" value="TreeGrafter"/>
</dbReference>
<dbReference type="Proteomes" id="UP000232221">
    <property type="component" value="Chromosome"/>
</dbReference>
<evidence type="ECO:0000256" key="10">
    <source>
        <dbReference type="ARBA" id="ARBA00048988"/>
    </source>
</evidence>
<keyword evidence="4 11" id="KW-0347">Helicase</keyword>
<evidence type="ECO:0000256" key="8">
    <source>
        <dbReference type="ARBA" id="ARBA00034617"/>
    </source>
</evidence>
<evidence type="ECO:0000256" key="7">
    <source>
        <dbReference type="ARBA" id="ARBA00023235"/>
    </source>
</evidence>
<keyword evidence="2 11" id="KW-0547">Nucleotide-binding</keyword>
<keyword evidence="3 11" id="KW-0378">Hydrolase</keyword>
<feature type="domain" description="UvrD-like helicase ATP-binding" evidence="12">
    <location>
        <begin position="6"/>
        <end position="288"/>
    </location>
</feature>
<evidence type="ECO:0000256" key="5">
    <source>
        <dbReference type="ARBA" id="ARBA00022840"/>
    </source>
</evidence>
<keyword evidence="5 11" id="KW-0067">ATP-binding</keyword>
<dbReference type="GO" id="GO:0005524">
    <property type="term" value="F:ATP binding"/>
    <property type="evidence" value="ECO:0007669"/>
    <property type="project" value="UniProtKB-UniRule"/>
</dbReference>
<evidence type="ECO:0000256" key="6">
    <source>
        <dbReference type="ARBA" id="ARBA00023125"/>
    </source>
</evidence>
<dbReference type="KEGG" id="mcol:MCOLE_v1c05940"/>
<dbReference type="Gene3D" id="3.40.50.300">
    <property type="entry name" value="P-loop containing nucleotide triphosphate hydrolases"/>
    <property type="match status" value="2"/>
</dbReference>
<dbReference type="EMBL" id="CP024968">
    <property type="protein sequence ID" value="ATZ21105.1"/>
    <property type="molecule type" value="Genomic_DNA"/>
</dbReference>
<comment type="catalytic activity">
    <reaction evidence="10">
        <text>ATP + H2O = ADP + phosphate + H(+)</text>
        <dbReference type="Rhea" id="RHEA:13065"/>
        <dbReference type="ChEBI" id="CHEBI:15377"/>
        <dbReference type="ChEBI" id="CHEBI:15378"/>
        <dbReference type="ChEBI" id="CHEBI:30616"/>
        <dbReference type="ChEBI" id="CHEBI:43474"/>
        <dbReference type="ChEBI" id="CHEBI:456216"/>
        <dbReference type="EC" id="5.6.2.4"/>
    </reaction>
</comment>
<dbReference type="PANTHER" id="PTHR11070:SF2">
    <property type="entry name" value="ATP-DEPENDENT DNA HELICASE SRS2"/>
    <property type="match status" value="1"/>
</dbReference>
<keyword evidence="15" id="KW-1185">Reference proteome</keyword>
<feature type="domain" description="UvrD-like helicase C-terminal" evidence="13">
    <location>
        <begin position="289"/>
        <end position="564"/>
    </location>
</feature>
<dbReference type="AlphaFoldDB" id="A0A2K8P669"/>
<evidence type="ECO:0000259" key="13">
    <source>
        <dbReference type="PROSITE" id="PS51217"/>
    </source>
</evidence>